<proteinExistence type="predicted"/>
<dbReference type="InterPro" id="IPR006680">
    <property type="entry name" value="Amidohydro-rel"/>
</dbReference>
<dbReference type="RefSeq" id="WP_271089771.1">
    <property type="nucleotide sequence ID" value="NZ_JAPJZH010000006.1"/>
</dbReference>
<sequence>MTALFAERALLAEGWQSNVRITIGADGRIENVVRDAAPEARDMNLGNRILLPAPANLHSHAFQRAMAGMTEYRSATDDDFWSWRELMYRFLDVLTPDQIEAIAALVYVEMLEAGYASVGEFHYVHHRPGGGAYDNIAETSERIFVAAAETQIGLTHLPVLYTYGGAGKKPLAGGQLRFGCDSERFERLHAAARAGLLRELPADCAIGVAPHSLRATDPHQMRQVAGVFSDGPVHIHVAEQDREVAEIEAWLGARPVEWLLGEAGIDRRWCLIHATQMKDAETGGLAASGAVAGLCPITEANLGDGTFNARDFIAADGRFGVGSDSNIRISLSEELRQLEYSQRLRHKARNVLAGQGVSTGRNLFQRAAAGSARAIGRDSGVLEAGRFADIVALDARHLAFAGLRDDQLLDGWIFAADDGVVSDVWSAGRHCVREGRHVGRDRVVQRYRSAMVQLMESL</sequence>
<evidence type="ECO:0000259" key="6">
    <source>
        <dbReference type="Pfam" id="PF22429"/>
    </source>
</evidence>
<keyword evidence="4" id="KW-0862">Zinc</keyword>
<feature type="domain" description="Formimidoylglutamate deiminase N-terminal" evidence="6">
    <location>
        <begin position="1"/>
        <end position="42"/>
    </location>
</feature>
<dbReference type="Pfam" id="PF01979">
    <property type="entry name" value="Amidohydro_1"/>
    <property type="match status" value="1"/>
</dbReference>
<keyword evidence="3 7" id="KW-0378">Hydrolase</keyword>
<dbReference type="InterPro" id="IPR051607">
    <property type="entry name" value="Metallo-dep_hydrolases"/>
</dbReference>
<dbReference type="SUPFAM" id="SSF51556">
    <property type="entry name" value="Metallo-dependent hydrolases"/>
    <property type="match status" value="1"/>
</dbReference>
<dbReference type="InterPro" id="IPR011059">
    <property type="entry name" value="Metal-dep_hydrolase_composite"/>
</dbReference>
<protein>
    <submittedName>
        <fullName evidence="7">Formimidoylglutamate deiminase</fullName>
        <ecNumber evidence="7">3.5.3.13</ecNumber>
    </submittedName>
</protein>
<dbReference type="PANTHER" id="PTHR11271:SF48">
    <property type="entry name" value="AMIDOHYDROLASE-RELATED DOMAIN-CONTAINING PROTEIN"/>
    <property type="match status" value="1"/>
</dbReference>
<dbReference type="NCBIfam" id="TIGR02022">
    <property type="entry name" value="hutF"/>
    <property type="match status" value="1"/>
</dbReference>
<organism evidence="7 8">
    <name type="scientific">Hoeflea poritis</name>
    <dbReference type="NCBI Taxonomy" id="2993659"/>
    <lineage>
        <taxon>Bacteria</taxon>
        <taxon>Pseudomonadati</taxon>
        <taxon>Pseudomonadota</taxon>
        <taxon>Alphaproteobacteria</taxon>
        <taxon>Hyphomicrobiales</taxon>
        <taxon>Rhizobiaceae</taxon>
        <taxon>Hoeflea</taxon>
    </lineage>
</organism>
<accession>A0ABT4VPW0</accession>
<comment type="cofactor">
    <cofactor evidence="1">
        <name>Zn(2+)</name>
        <dbReference type="ChEBI" id="CHEBI:29105"/>
    </cofactor>
</comment>
<gene>
    <name evidence="7" type="ORF">OOZ53_11880</name>
</gene>
<dbReference type="Pfam" id="PF22429">
    <property type="entry name" value="HutF_N"/>
    <property type="match status" value="1"/>
</dbReference>
<evidence type="ECO:0000313" key="7">
    <source>
        <dbReference type="EMBL" id="MDA4846053.1"/>
    </source>
</evidence>
<evidence type="ECO:0000256" key="2">
    <source>
        <dbReference type="ARBA" id="ARBA00022723"/>
    </source>
</evidence>
<evidence type="ECO:0000313" key="8">
    <source>
        <dbReference type="Proteomes" id="UP001148313"/>
    </source>
</evidence>
<dbReference type="InterPro" id="IPR010252">
    <property type="entry name" value="HutF"/>
</dbReference>
<dbReference type="SUPFAM" id="SSF51338">
    <property type="entry name" value="Composite domain of metallo-dependent hydrolases"/>
    <property type="match status" value="1"/>
</dbReference>
<dbReference type="Proteomes" id="UP001148313">
    <property type="component" value="Unassembled WGS sequence"/>
</dbReference>
<dbReference type="Gene3D" id="3.20.20.140">
    <property type="entry name" value="Metal-dependent hydrolases"/>
    <property type="match status" value="1"/>
</dbReference>
<feature type="domain" description="Amidohydrolase-related" evidence="5">
    <location>
        <begin position="49"/>
        <end position="429"/>
    </location>
</feature>
<dbReference type="GO" id="GO:0050416">
    <property type="term" value="F:formimidoylglutamate deiminase activity"/>
    <property type="evidence" value="ECO:0007669"/>
    <property type="project" value="UniProtKB-EC"/>
</dbReference>
<evidence type="ECO:0000256" key="3">
    <source>
        <dbReference type="ARBA" id="ARBA00022801"/>
    </source>
</evidence>
<evidence type="ECO:0000256" key="1">
    <source>
        <dbReference type="ARBA" id="ARBA00001947"/>
    </source>
</evidence>
<dbReference type="EC" id="3.5.3.13" evidence="7"/>
<keyword evidence="8" id="KW-1185">Reference proteome</keyword>
<keyword evidence="2" id="KW-0479">Metal-binding</keyword>
<dbReference type="Gene3D" id="2.30.40.10">
    <property type="entry name" value="Urease, subunit C, domain 1"/>
    <property type="match status" value="1"/>
</dbReference>
<comment type="caution">
    <text evidence="7">The sequence shown here is derived from an EMBL/GenBank/DDBJ whole genome shotgun (WGS) entry which is preliminary data.</text>
</comment>
<dbReference type="PANTHER" id="PTHR11271">
    <property type="entry name" value="GUANINE DEAMINASE"/>
    <property type="match status" value="1"/>
</dbReference>
<reference evidence="7" key="1">
    <citation type="submission" date="2022-11" db="EMBL/GenBank/DDBJ databases">
        <title>Hoeflea poritis sp. nov., isolated from scleractinian coral Porites lutea.</title>
        <authorList>
            <person name="Zhang G."/>
            <person name="Wei Q."/>
            <person name="Cai L."/>
        </authorList>
    </citation>
    <scope>NUCLEOTIDE SEQUENCE</scope>
    <source>
        <strain evidence="7">E7-10</strain>
    </source>
</reference>
<dbReference type="InterPro" id="IPR055156">
    <property type="entry name" value="HutF-like_N"/>
</dbReference>
<dbReference type="EMBL" id="JAPJZH010000006">
    <property type="protein sequence ID" value="MDA4846053.1"/>
    <property type="molecule type" value="Genomic_DNA"/>
</dbReference>
<evidence type="ECO:0000256" key="4">
    <source>
        <dbReference type="ARBA" id="ARBA00022833"/>
    </source>
</evidence>
<dbReference type="InterPro" id="IPR032466">
    <property type="entry name" value="Metal_Hydrolase"/>
</dbReference>
<evidence type="ECO:0000259" key="5">
    <source>
        <dbReference type="Pfam" id="PF01979"/>
    </source>
</evidence>
<name>A0ABT4VPW0_9HYPH</name>
<dbReference type="NCBIfam" id="NF006684">
    <property type="entry name" value="PRK09229.1-5"/>
    <property type="match status" value="1"/>
</dbReference>